<dbReference type="Ensembl" id="ENSAMET00000047868.1">
    <property type="protein sequence ID" value="ENSAMEP00000033648.1"/>
    <property type="gene ID" value="ENSAMEG00000025473.1"/>
</dbReference>
<dbReference type="Gene3D" id="4.10.91.10">
    <property type="entry name" value="Cytochrome c oxidase, subunit VIIa"/>
    <property type="match status" value="1"/>
</dbReference>
<evidence type="ECO:0000256" key="3">
    <source>
        <dbReference type="ARBA" id="ARBA00009331"/>
    </source>
</evidence>
<dbReference type="Pfam" id="PF02238">
    <property type="entry name" value="COX7a"/>
    <property type="match status" value="1"/>
</dbReference>
<protein>
    <recommendedName>
        <fullName evidence="12">Cytochrome c oxidase subunit 7A2, mitochondrial</fullName>
    </recommendedName>
    <alternativeName>
        <fullName evidence="13">Cytochrome c oxidase subunit VIIa-liver/heart</fullName>
    </alternativeName>
</protein>
<keyword evidence="5" id="KW-0999">Mitochondrion inner membrane</keyword>
<accession>A0A7N5K283</accession>
<evidence type="ECO:0000256" key="1">
    <source>
        <dbReference type="ARBA" id="ARBA00004434"/>
    </source>
</evidence>
<evidence type="ECO:0000256" key="6">
    <source>
        <dbReference type="ARBA" id="ARBA00022946"/>
    </source>
</evidence>
<organism evidence="15 16">
    <name type="scientific">Ailuropoda melanoleuca</name>
    <name type="common">Giant panda</name>
    <dbReference type="NCBI Taxonomy" id="9646"/>
    <lineage>
        <taxon>Eukaryota</taxon>
        <taxon>Metazoa</taxon>
        <taxon>Chordata</taxon>
        <taxon>Craniata</taxon>
        <taxon>Vertebrata</taxon>
        <taxon>Euteleostomi</taxon>
        <taxon>Mammalia</taxon>
        <taxon>Eutheria</taxon>
        <taxon>Laurasiatheria</taxon>
        <taxon>Carnivora</taxon>
        <taxon>Caniformia</taxon>
        <taxon>Ursidae</taxon>
        <taxon>Ailuropoda</taxon>
    </lineage>
</organism>
<keyword evidence="10" id="KW-0496">Mitochondrion</keyword>
<dbReference type="GO" id="GO:0002082">
    <property type="term" value="P:regulation of oxidative phosphorylation"/>
    <property type="evidence" value="ECO:0007669"/>
    <property type="project" value="TreeGrafter"/>
</dbReference>
<evidence type="ECO:0000313" key="15">
    <source>
        <dbReference type="Ensembl" id="ENSAMEP00000033648.1"/>
    </source>
</evidence>
<evidence type="ECO:0000313" key="16">
    <source>
        <dbReference type="Proteomes" id="UP000008912"/>
    </source>
</evidence>
<reference evidence="15" key="3">
    <citation type="submission" date="2025-09" db="UniProtKB">
        <authorList>
            <consortium name="Ensembl"/>
        </authorList>
    </citation>
    <scope>IDENTIFICATION</scope>
</reference>
<feature type="transmembrane region" description="Helical" evidence="14">
    <location>
        <begin position="53"/>
        <end position="74"/>
    </location>
</feature>
<keyword evidence="11 14" id="KW-0472">Membrane</keyword>
<dbReference type="FunFam" id="4.10.91.10:FF:000001">
    <property type="entry name" value="Cytochrome c oxidase subunit 7A1, mitochondrial"/>
    <property type="match status" value="1"/>
</dbReference>
<keyword evidence="9" id="KW-0560">Oxidoreductase</keyword>
<evidence type="ECO:0000256" key="13">
    <source>
        <dbReference type="ARBA" id="ARBA00042325"/>
    </source>
</evidence>
<dbReference type="PANTHER" id="PTHR10510:SF15">
    <property type="entry name" value="CYTOCHROME C OXIDASE SUBUNIT 7A2, MITOCHONDRIAL"/>
    <property type="match status" value="1"/>
</dbReference>
<sequence>MFRNLLALRQITQKSINTASRRQLTNRIAEKQKHFQEDNGLPVHLKNGTPDILLYRLTMTLSVVGLGYLFYNFYEVGKSKKN</sequence>
<dbReference type="InParanoid" id="A0A7N5K283"/>
<evidence type="ECO:0000256" key="12">
    <source>
        <dbReference type="ARBA" id="ARBA00040282"/>
    </source>
</evidence>
<comment type="subcellular location">
    <subcellularLocation>
        <location evidence="1">Mitochondrion inner membrane</location>
        <topology evidence="1">Single-pass membrane protein</topology>
    </subcellularLocation>
</comment>
<evidence type="ECO:0000256" key="5">
    <source>
        <dbReference type="ARBA" id="ARBA00022792"/>
    </source>
</evidence>
<comment type="similarity">
    <text evidence="3">Belongs to the cytochrome c oxidase VIIa family.</text>
</comment>
<keyword evidence="16" id="KW-1185">Reference proteome</keyword>
<dbReference type="Proteomes" id="UP000008912">
    <property type="component" value="Unassembled WGS sequence"/>
</dbReference>
<evidence type="ECO:0000256" key="14">
    <source>
        <dbReference type="SAM" id="Phobius"/>
    </source>
</evidence>
<proteinExistence type="inferred from homology"/>
<dbReference type="GeneTree" id="ENSGT00940000154550"/>
<evidence type="ECO:0000256" key="9">
    <source>
        <dbReference type="ARBA" id="ARBA00023002"/>
    </source>
</evidence>
<evidence type="ECO:0000256" key="2">
    <source>
        <dbReference type="ARBA" id="ARBA00004673"/>
    </source>
</evidence>
<keyword evidence="4 14" id="KW-0812">Transmembrane</keyword>
<keyword evidence="6" id="KW-0809">Transit peptide</keyword>
<comment type="pathway">
    <text evidence="2">Energy metabolism; oxidative phosphorylation.</text>
</comment>
<dbReference type="GO" id="GO:0006123">
    <property type="term" value="P:mitochondrial electron transport, cytochrome c to oxygen"/>
    <property type="evidence" value="ECO:0007669"/>
    <property type="project" value="InterPro"/>
</dbReference>
<dbReference type="GO" id="GO:0016491">
    <property type="term" value="F:oxidoreductase activity"/>
    <property type="evidence" value="ECO:0007669"/>
    <property type="project" value="UniProtKB-KW"/>
</dbReference>
<dbReference type="PANTHER" id="PTHR10510">
    <property type="entry name" value="CYTOCHROME C OXIDASE POLYPEPTIDE 7A"/>
    <property type="match status" value="1"/>
</dbReference>
<dbReference type="AlphaFoldDB" id="A0A7N5K283"/>
<reference evidence="15" key="2">
    <citation type="submission" date="2025-08" db="UniProtKB">
        <authorList>
            <consortium name="Ensembl"/>
        </authorList>
    </citation>
    <scope>IDENTIFICATION</scope>
</reference>
<dbReference type="CDD" id="cd00928">
    <property type="entry name" value="Cyt_c_Oxidase_VIIa"/>
    <property type="match status" value="1"/>
</dbReference>
<evidence type="ECO:0000256" key="4">
    <source>
        <dbReference type="ARBA" id="ARBA00022692"/>
    </source>
</evidence>
<evidence type="ECO:0000256" key="11">
    <source>
        <dbReference type="ARBA" id="ARBA00023136"/>
    </source>
</evidence>
<dbReference type="InterPro" id="IPR036539">
    <property type="entry name" value="Cyt_c_oxidase_su7a_sf"/>
</dbReference>
<dbReference type="GO" id="GO:0005743">
    <property type="term" value="C:mitochondrial inner membrane"/>
    <property type="evidence" value="ECO:0007669"/>
    <property type="project" value="UniProtKB-SubCell"/>
</dbReference>
<keyword evidence="8" id="KW-0007">Acetylation</keyword>
<dbReference type="InterPro" id="IPR039297">
    <property type="entry name" value="COX7a"/>
</dbReference>
<keyword evidence="7 14" id="KW-1133">Transmembrane helix</keyword>
<evidence type="ECO:0000256" key="8">
    <source>
        <dbReference type="ARBA" id="ARBA00022990"/>
    </source>
</evidence>
<dbReference type="InterPro" id="IPR003177">
    <property type="entry name" value="Cytc_oxidase_su7a_met"/>
</dbReference>
<name>A0A7N5K283_AILME</name>
<dbReference type="GO" id="GO:0045277">
    <property type="term" value="C:respiratory chain complex IV"/>
    <property type="evidence" value="ECO:0007669"/>
    <property type="project" value="InterPro"/>
</dbReference>
<evidence type="ECO:0000256" key="10">
    <source>
        <dbReference type="ARBA" id="ARBA00023128"/>
    </source>
</evidence>
<reference evidence="15 16" key="1">
    <citation type="journal article" date="2010" name="Nature">
        <title>The sequence and de novo assembly of the giant panda genome.</title>
        <authorList>
            <person name="Li R."/>
            <person name="Fan W."/>
            <person name="Tian G."/>
            <person name="Zhu H."/>
            <person name="He L."/>
            <person name="Cai J."/>
            <person name="Huang Q."/>
            <person name="Cai Q."/>
            <person name="Li B."/>
            <person name="Bai Y."/>
            <person name="Zhang Z."/>
            <person name="Zhang Y."/>
            <person name="Wang W."/>
            <person name="Li J."/>
            <person name="Wei F."/>
            <person name="Li H."/>
            <person name="Jian M."/>
            <person name="Li J."/>
            <person name="Zhang Z."/>
            <person name="Nielsen R."/>
            <person name="Li D."/>
            <person name="Gu W."/>
            <person name="Yang Z."/>
            <person name="Xuan Z."/>
            <person name="Ryder O.A."/>
            <person name="Leung F.C."/>
            <person name="Zhou Y."/>
            <person name="Cao J."/>
            <person name="Sun X."/>
            <person name="Fu Y."/>
            <person name="Fang X."/>
            <person name="Guo X."/>
            <person name="Wang B."/>
            <person name="Hou R."/>
            <person name="Shen F."/>
            <person name="Mu B."/>
            <person name="Ni P."/>
            <person name="Lin R."/>
            <person name="Qian W."/>
            <person name="Wang G."/>
            <person name="Yu C."/>
            <person name="Nie W."/>
            <person name="Wang J."/>
            <person name="Wu Z."/>
            <person name="Liang H."/>
            <person name="Min J."/>
            <person name="Wu Q."/>
            <person name="Cheng S."/>
            <person name="Ruan J."/>
            <person name="Wang M."/>
            <person name="Shi Z."/>
            <person name="Wen M."/>
            <person name="Liu B."/>
            <person name="Ren X."/>
            <person name="Zheng H."/>
            <person name="Dong D."/>
            <person name="Cook K."/>
            <person name="Shan G."/>
            <person name="Zhang H."/>
            <person name="Kosiol C."/>
            <person name="Xie X."/>
            <person name="Lu Z."/>
            <person name="Zheng H."/>
            <person name="Li Y."/>
            <person name="Steiner C.C."/>
            <person name="Lam T.T."/>
            <person name="Lin S."/>
            <person name="Zhang Q."/>
            <person name="Li G."/>
            <person name="Tian J."/>
            <person name="Gong T."/>
            <person name="Liu H."/>
            <person name="Zhang D."/>
            <person name="Fang L."/>
            <person name="Ye C."/>
            <person name="Zhang J."/>
            <person name="Hu W."/>
            <person name="Xu A."/>
            <person name="Ren Y."/>
            <person name="Zhang G."/>
            <person name="Bruford M.W."/>
            <person name="Li Q."/>
            <person name="Ma L."/>
            <person name="Guo Y."/>
            <person name="An N."/>
            <person name="Hu Y."/>
            <person name="Zheng Y."/>
            <person name="Shi Y."/>
            <person name="Li Z."/>
            <person name="Liu Q."/>
            <person name="Chen Y."/>
            <person name="Zhao J."/>
            <person name="Qu N."/>
            <person name="Zhao S."/>
            <person name="Tian F."/>
            <person name="Wang X."/>
            <person name="Wang H."/>
            <person name="Xu L."/>
            <person name="Liu X."/>
            <person name="Vinar T."/>
            <person name="Wang Y."/>
            <person name="Lam T.W."/>
            <person name="Yiu S.M."/>
            <person name="Liu S."/>
            <person name="Zhang H."/>
            <person name="Li D."/>
            <person name="Huang Y."/>
            <person name="Wang X."/>
            <person name="Yang G."/>
            <person name="Jiang Z."/>
            <person name="Wang J."/>
            <person name="Qin N."/>
            <person name="Li L."/>
            <person name="Li J."/>
            <person name="Bolund L."/>
            <person name="Kristiansen K."/>
            <person name="Wong G.K."/>
            <person name="Olson M."/>
            <person name="Zhang X."/>
            <person name="Li S."/>
            <person name="Yang H."/>
            <person name="Wang J."/>
            <person name="Wang J."/>
        </authorList>
    </citation>
    <scope>NUCLEOTIDE SEQUENCE [LARGE SCALE GENOMIC DNA]</scope>
</reference>
<evidence type="ECO:0000256" key="7">
    <source>
        <dbReference type="ARBA" id="ARBA00022989"/>
    </source>
</evidence>
<dbReference type="SUPFAM" id="SSF81419">
    <property type="entry name" value="Mitochondrial cytochrome c oxidase subunit VIIa"/>
    <property type="match status" value="1"/>
</dbReference>
<dbReference type="GO" id="GO:0097250">
    <property type="term" value="P:mitochondrial respirasome assembly"/>
    <property type="evidence" value="ECO:0007669"/>
    <property type="project" value="TreeGrafter"/>
</dbReference>